<proteinExistence type="predicted"/>
<dbReference type="AlphaFoldDB" id="D3AXC5"/>
<organism evidence="2 3">
    <name type="scientific">Heterostelium pallidum (strain ATCC 26659 / Pp 5 / PN500)</name>
    <name type="common">Cellular slime mold</name>
    <name type="synonym">Polysphondylium pallidum</name>
    <dbReference type="NCBI Taxonomy" id="670386"/>
    <lineage>
        <taxon>Eukaryota</taxon>
        <taxon>Amoebozoa</taxon>
        <taxon>Evosea</taxon>
        <taxon>Eumycetozoa</taxon>
        <taxon>Dictyostelia</taxon>
        <taxon>Acytosteliales</taxon>
        <taxon>Acytosteliaceae</taxon>
        <taxon>Heterostelium</taxon>
    </lineage>
</organism>
<feature type="region of interest" description="Disordered" evidence="1">
    <location>
        <begin position="127"/>
        <end position="157"/>
    </location>
</feature>
<dbReference type="EMBL" id="ADBJ01000003">
    <property type="protein sequence ID" value="EFA86194.1"/>
    <property type="molecule type" value="Genomic_DNA"/>
</dbReference>
<dbReference type="GeneID" id="31356287"/>
<comment type="caution">
    <text evidence="2">The sequence shown here is derived from an EMBL/GenBank/DDBJ whole genome shotgun (WGS) entry which is preliminary data.</text>
</comment>
<reference evidence="2 3" key="1">
    <citation type="journal article" date="2011" name="Genome Res.">
        <title>Phylogeny-wide analysis of social amoeba genomes highlights ancient origins for complex intercellular communication.</title>
        <authorList>
            <person name="Heidel A.J."/>
            <person name="Lawal H.M."/>
            <person name="Felder M."/>
            <person name="Schilde C."/>
            <person name="Helps N.R."/>
            <person name="Tunggal B."/>
            <person name="Rivero F."/>
            <person name="John U."/>
            <person name="Schleicher M."/>
            <person name="Eichinger L."/>
            <person name="Platzer M."/>
            <person name="Noegel A.A."/>
            <person name="Schaap P."/>
            <person name="Gloeckner G."/>
        </authorList>
    </citation>
    <scope>NUCLEOTIDE SEQUENCE [LARGE SCALE GENOMIC DNA]</scope>
    <source>
        <strain evidence="3">ATCC 26659 / Pp 5 / PN500</strain>
    </source>
</reference>
<accession>D3AXC5</accession>
<dbReference type="Proteomes" id="UP000001396">
    <property type="component" value="Unassembled WGS sequence"/>
</dbReference>
<sequence>MQNNNVIPNAVVAADPTIVPGADESKLQVMNDTDLTIFFLIRPDTAFNQYPDQPAMNAQKGSVNGKSSTIYEVSSVKSYVSVFIIDKQLYYNVFMDRLISQGNCLRFKQSHINSARQGLPRYFNAKFVETQPPPPPPPVDNAAHNQIDPGAEGYKKQ</sequence>
<dbReference type="InParanoid" id="D3AXC5"/>
<dbReference type="RefSeq" id="XP_020438299.1">
    <property type="nucleotide sequence ID" value="XM_020571776.1"/>
</dbReference>
<evidence type="ECO:0000256" key="1">
    <source>
        <dbReference type="SAM" id="MobiDB-lite"/>
    </source>
</evidence>
<evidence type="ECO:0000313" key="3">
    <source>
        <dbReference type="Proteomes" id="UP000001396"/>
    </source>
</evidence>
<gene>
    <name evidence="2" type="ORF">PPL_00756</name>
</gene>
<keyword evidence="3" id="KW-1185">Reference proteome</keyword>
<evidence type="ECO:0000313" key="2">
    <source>
        <dbReference type="EMBL" id="EFA86194.1"/>
    </source>
</evidence>
<name>D3AXC5_HETP5</name>
<protein>
    <submittedName>
        <fullName evidence="2">Uncharacterized protein</fullName>
    </submittedName>
</protein>